<dbReference type="Pfam" id="PF01641">
    <property type="entry name" value="SelR"/>
    <property type="match status" value="1"/>
</dbReference>
<comment type="caution">
    <text evidence="5">The sequence shown here is derived from an EMBL/GenBank/DDBJ whole genome shotgun (WGS) entry which is preliminary data.</text>
</comment>
<dbReference type="GO" id="GO:0005737">
    <property type="term" value="C:cytoplasm"/>
    <property type="evidence" value="ECO:0007669"/>
    <property type="project" value="TreeGrafter"/>
</dbReference>
<sequence>MDTSLTETEWKARLTSEQYRVLREAGTERPWSSPLNGEKREGAFVCAGCGAVLYRSADKFDSGCGWPSFTRANGEIIERPDHSHGMTRTELLCGNCGGHLGHVFDDGPLPTGKRHCINGVSLAFEPESPE</sequence>
<dbReference type="NCBIfam" id="TIGR00357">
    <property type="entry name" value="peptide-methionine (R)-S-oxide reductase MsrB"/>
    <property type="match status" value="1"/>
</dbReference>
<dbReference type="InterPro" id="IPR011057">
    <property type="entry name" value="Mss4-like_sf"/>
</dbReference>
<dbReference type="Proteomes" id="UP000566324">
    <property type="component" value="Unassembled WGS sequence"/>
</dbReference>
<keyword evidence="6" id="KW-1185">Reference proteome</keyword>
<dbReference type="InterPro" id="IPR002579">
    <property type="entry name" value="Met_Sox_Rdtase_MsrB_dom"/>
</dbReference>
<protein>
    <recommendedName>
        <fullName evidence="1">peptide-methionine (R)-S-oxide reductase</fullName>
        <ecNumber evidence="1">1.8.4.12</ecNumber>
    </recommendedName>
</protein>
<evidence type="ECO:0000256" key="2">
    <source>
        <dbReference type="ARBA" id="ARBA00023002"/>
    </source>
</evidence>
<organism evidence="5 6">
    <name type="scientific">Sphingosinicella soli</name>
    <dbReference type="NCBI Taxonomy" id="333708"/>
    <lineage>
        <taxon>Bacteria</taxon>
        <taxon>Pseudomonadati</taxon>
        <taxon>Pseudomonadota</taxon>
        <taxon>Alphaproteobacteria</taxon>
        <taxon>Sphingomonadales</taxon>
        <taxon>Sphingosinicellaceae</taxon>
        <taxon>Sphingosinicella</taxon>
    </lineage>
</organism>
<evidence type="ECO:0000259" key="4">
    <source>
        <dbReference type="PROSITE" id="PS51790"/>
    </source>
</evidence>
<dbReference type="Gene3D" id="2.170.150.20">
    <property type="entry name" value="Peptide methionine sulfoxide reductase"/>
    <property type="match status" value="1"/>
</dbReference>
<evidence type="ECO:0000313" key="5">
    <source>
        <dbReference type="EMBL" id="MBB4631722.1"/>
    </source>
</evidence>
<keyword evidence="2 5" id="KW-0560">Oxidoreductase</keyword>
<proteinExistence type="predicted"/>
<dbReference type="PANTHER" id="PTHR10173">
    <property type="entry name" value="METHIONINE SULFOXIDE REDUCTASE"/>
    <property type="match status" value="1"/>
</dbReference>
<evidence type="ECO:0000313" key="6">
    <source>
        <dbReference type="Proteomes" id="UP000566324"/>
    </source>
</evidence>
<name>A0A7W7B0E6_9SPHN</name>
<dbReference type="PANTHER" id="PTHR10173:SF57">
    <property type="entry name" value="PEPTIDE-METHIONINE (R)-S-OXIDE REDUCTASE"/>
    <property type="match status" value="1"/>
</dbReference>
<dbReference type="GO" id="GO:0006979">
    <property type="term" value="P:response to oxidative stress"/>
    <property type="evidence" value="ECO:0007669"/>
    <property type="project" value="InterPro"/>
</dbReference>
<dbReference type="AlphaFoldDB" id="A0A7W7B0E6"/>
<dbReference type="PROSITE" id="PS51790">
    <property type="entry name" value="MSRB"/>
    <property type="match status" value="1"/>
</dbReference>
<reference evidence="5 6" key="1">
    <citation type="submission" date="2020-08" db="EMBL/GenBank/DDBJ databases">
        <title>Genomic Encyclopedia of Type Strains, Phase IV (KMG-IV): sequencing the most valuable type-strain genomes for metagenomic binning, comparative biology and taxonomic classification.</title>
        <authorList>
            <person name="Goeker M."/>
        </authorList>
    </citation>
    <scope>NUCLEOTIDE SEQUENCE [LARGE SCALE GENOMIC DNA]</scope>
    <source>
        <strain evidence="5 6">DSM 17328</strain>
    </source>
</reference>
<dbReference type="SUPFAM" id="SSF51316">
    <property type="entry name" value="Mss4-like"/>
    <property type="match status" value="1"/>
</dbReference>
<evidence type="ECO:0000256" key="1">
    <source>
        <dbReference type="ARBA" id="ARBA00012499"/>
    </source>
</evidence>
<dbReference type="GO" id="GO:0033743">
    <property type="term" value="F:peptide-methionine (R)-S-oxide reductase activity"/>
    <property type="evidence" value="ECO:0007669"/>
    <property type="project" value="UniProtKB-EC"/>
</dbReference>
<gene>
    <name evidence="5" type="ORF">GGQ98_001336</name>
</gene>
<dbReference type="EMBL" id="JACHNZ010000012">
    <property type="protein sequence ID" value="MBB4631722.1"/>
    <property type="molecule type" value="Genomic_DNA"/>
</dbReference>
<dbReference type="EC" id="1.8.4.12" evidence="1"/>
<accession>A0A7W7B0E6</accession>
<dbReference type="RefSeq" id="WP_184066916.1">
    <property type="nucleotide sequence ID" value="NZ_JACHNZ010000012.1"/>
</dbReference>
<feature type="domain" description="MsrB" evidence="4">
    <location>
        <begin position="7"/>
        <end position="127"/>
    </location>
</feature>
<evidence type="ECO:0000256" key="3">
    <source>
        <dbReference type="ARBA" id="ARBA00048488"/>
    </source>
</evidence>
<dbReference type="GO" id="GO:0030091">
    <property type="term" value="P:protein repair"/>
    <property type="evidence" value="ECO:0007669"/>
    <property type="project" value="InterPro"/>
</dbReference>
<comment type="catalytic activity">
    <reaction evidence="3">
        <text>L-methionyl-[protein] + [thioredoxin]-disulfide + H2O = L-methionyl-(R)-S-oxide-[protein] + [thioredoxin]-dithiol</text>
        <dbReference type="Rhea" id="RHEA:24164"/>
        <dbReference type="Rhea" id="RHEA-COMP:10698"/>
        <dbReference type="Rhea" id="RHEA-COMP:10700"/>
        <dbReference type="Rhea" id="RHEA-COMP:12313"/>
        <dbReference type="Rhea" id="RHEA-COMP:12314"/>
        <dbReference type="ChEBI" id="CHEBI:15377"/>
        <dbReference type="ChEBI" id="CHEBI:16044"/>
        <dbReference type="ChEBI" id="CHEBI:29950"/>
        <dbReference type="ChEBI" id="CHEBI:45764"/>
        <dbReference type="ChEBI" id="CHEBI:50058"/>
        <dbReference type="EC" id="1.8.4.12"/>
    </reaction>
</comment>
<dbReference type="InterPro" id="IPR028427">
    <property type="entry name" value="Met_Sox_Rdtase_MsrB"/>
</dbReference>